<feature type="transmembrane region" description="Helical" evidence="1">
    <location>
        <begin position="20"/>
        <end position="48"/>
    </location>
</feature>
<proteinExistence type="predicted"/>
<keyword evidence="1" id="KW-0472">Membrane</keyword>
<evidence type="ECO:0000256" key="1">
    <source>
        <dbReference type="SAM" id="Phobius"/>
    </source>
</evidence>
<accession>A0A1Y1VU41</accession>
<evidence type="ECO:0000313" key="2">
    <source>
        <dbReference type="EMBL" id="ORX64797.1"/>
    </source>
</evidence>
<dbReference type="RefSeq" id="XP_040739377.1">
    <property type="nucleotide sequence ID" value="XM_040888951.1"/>
</dbReference>
<dbReference type="GeneID" id="63805599"/>
<gene>
    <name evidence="2" type="ORF">DL89DRAFT_271864</name>
</gene>
<keyword evidence="1" id="KW-0812">Transmembrane</keyword>
<evidence type="ECO:0000313" key="3">
    <source>
        <dbReference type="Proteomes" id="UP000193922"/>
    </source>
</evidence>
<reference evidence="2 3" key="1">
    <citation type="submission" date="2016-07" db="EMBL/GenBank/DDBJ databases">
        <title>Pervasive Adenine N6-methylation of Active Genes in Fungi.</title>
        <authorList>
            <consortium name="DOE Joint Genome Institute"/>
            <person name="Mondo S.J."/>
            <person name="Dannebaum R.O."/>
            <person name="Kuo R.C."/>
            <person name="Labutti K."/>
            <person name="Haridas S."/>
            <person name="Kuo A."/>
            <person name="Salamov A."/>
            <person name="Ahrendt S.R."/>
            <person name="Lipzen A."/>
            <person name="Sullivan W."/>
            <person name="Andreopoulos W.B."/>
            <person name="Clum A."/>
            <person name="Lindquist E."/>
            <person name="Daum C."/>
            <person name="Ramamoorthy G.K."/>
            <person name="Gryganskyi A."/>
            <person name="Culley D."/>
            <person name="Magnuson J.K."/>
            <person name="James T.Y."/>
            <person name="O'Malley M.A."/>
            <person name="Stajich J.E."/>
            <person name="Spatafora J.W."/>
            <person name="Visel A."/>
            <person name="Grigoriev I.V."/>
        </authorList>
    </citation>
    <scope>NUCLEOTIDE SEQUENCE [LARGE SCALE GENOMIC DNA]</scope>
    <source>
        <strain evidence="2 3">ATCC 12442</strain>
    </source>
</reference>
<keyword evidence="3" id="KW-1185">Reference proteome</keyword>
<dbReference type="EMBL" id="MCFD01000065">
    <property type="protein sequence ID" value="ORX64797.1"/>
    <property type="molecule type" value="Genomic_DNA"/>
</dbReference>
<comment type="caution">
    <text evidence="2">The sequence shown here is derived from an EMBL/GenBank/DDBJ whole genome shotgun (WGS) entry which is preliminary data.</text>
</comment>
<protein>
    <submittedName>
        <fullName evidence="2">Uncharacterized protein</fullName>
    </submittedName>
</protein>
<dbReference type="AlphaFoldDB" id="A0A1Y1VU41"/>
<keyword evidence="1" id="KW-1133">Transmembrane helix</keyword>
<sequence>MCLGGDRVVVWTERGLAGGVAGGVASVSAGVASVSAAAAAAVTIWLLCPVCQSGNKIRLPAQTR</sequence>
<organism evidence="2 3">
    <name type="scientific">Linderina pennispora</name>
    <dbReference type="NCBI Taxonomy" id="61395"/>
    <lineage>
        <taxon>Eukaryota</taxon>
        <taxon>Fungi</taxon>
        <taxon>Fungi incertae sedis</taxon>
        <taxon>Zoopagomycota</taxon>
        <taxon>Kickxellomycotina</taxon>
        <taxon>Kickxellomycetes</taxon>
        <taxon>Kickxellales</taxon>
        <taxon>Kickxellaceae</taxon>
        <taxon>Linderina</taxon>
    </lineage>
</organism>
<dbReference type="Proteomes" id="UP000193922">
    <property type="component" value="Unassembled WGS sequence"/>
</dbReference>
<name>A0A1Y1VU41_9FUNG</name>